<accession>A0AB73QGS9</accession>
<reference evidence="1 2" key="1">
    <citation type="submission" date="2017-05" db="EMBL/GenBank/DDBJ databases">
        <title>Comparative genomic of Pseudomonas savastanoi pathovars.</title>
        <authorList>
            <person name="Pintado A."/>
            <person name="Moreno-Perez A."/>
            <person name="Caballo-Ponce E."/>
            <person name="Murillo J."/>
            <person name="Bardaji L."/>
            <person name="Cerboneschi M."/>
            <person name="Rodriguez-Palenzuela P."/>
            <person name="Ramos C."/>
            <person name="Tegli S."/>
        </authorList>
    </citation>
    <scope>NUCLEOTIDE SEQUENCE [LARGE SCALE GENOMIC DNA]</scope>
    <source>
        <strain evidence="1 2">ESC 23</strain>
    </source>
</reference>
<name>A0AB73QGS9_PSESS</name>
<sequence length="60" mass="6385">MILSDSAGVLHFTSPDLKASSNRCCSYGSPPCNGGYPVKLRRSSTGGCDELKVMAQRGMF</sequence>
<proteinExistence type="predicted"/>
<evidence type="ECO:0000313" key="2">
    <source>
        <dbReference type="Proteomes" id="UP000216306"/>
    </source>
</evidence>
<comment type="caution">
    <text evidence="1">The sequence shown here is derived from an EMBL/GenBank/DDBJ whole genome shotgun (WGS) entry which is preliminary data.</text>
</comment>
<gene>
    <name evidence="1" type="ORF">CC205_00525</name>
</gene>
<dbReference type="EMBL" id="NIAY01000002">
    <property type="protein sequence ID" value="PAB39566.1"/>
    <property type="molecule type" value="Genomic_DNA"/>
</dbReference>
<evidence type="ECO:0000313" key="1">
    <source>
        <dbReference type="EMBL" id="PAB39566.1"/>
    </source>
</evidence>
<protein>
    <submittedName>
        <fullName evidence="1">Uncharacterized protein</fullName>
    </submittedName>
</protein>
<dbReference type="Proteomes" id="UP000216306">
    <property type="component" value="Unassembled WGS sequence"/>
</dbReference>
<organism evidence="1 2">
    <name type="scientific">Pseudomonas savastanoi pv. nerii</name>
    <dbReference type="NCBI Taxonomy" id="360921"/>
    <lineage>
        <taxon>Bacteria</taxon>
        <taxon>Pseudomonadati</taxon>
        <taxon>Pseudomonadota</taxon>
        <taxon>Gammaproteobacteria</taxon>
        <taxon>Pseudomonadales</taxon>
        <taxon>Pseudomonadaceae</taxon>
        <taxon>Pseudomonas</taxon>
    </lineage>
</organism>
<dbReference type="AlphaFoldDB" id="A0AB73QGS9"/>